<dbReference type="Pfam" id="PF03432">
    <property type="entry name" value="Relaxase"/>
    <property type="match status" value="1"/>
</dbReference>
<dbReference type="InterPro" id="IPR005094">
    <property type="entry name" value="Endonuclease_MobA/VirD2"/>
</dbReference>
<dbReference type="EMBL" id="JAAIKB010000010">
    <property type="protein sequence ID" value="NGM22572.1"/>
    <property type="molecule type" value="Genomic_DNA"/>
</dbReference>
<reference evidence="3 4" key="2">
    <citation type="submission" date="2020-03" db="EMBL/GenBank/DDBJ databases">
        <title>Roseomonas stagni sp. nov., isolated from pond water in Japan.</title>
        <authorList>
            <person name="Furuhata K."/>
            <person name="Miyamoto H."/>
            <person name="Goto K."/>
        </authorList>
    </citation>
    <scope>NUCLEOTIDE SEQUENCE [LARGE SCALE GENOMIC DNA]</scope>
    <source>
        <strain evidence="3 4">PeD5</strain>
    </source>
</reference>
<reference evidence="3 4" key="1">
    <citation type="submission" date="2020-02" db="EMBL/GenBank/DDBJ databases">
        <authorList>
            <person name="Kim H.M."/>
            <person name="Jeon C.O."/>
        </authorList>
    </citation>
    <scope>NUCLEOTIDE SEQUENCE [LARGE SCALE GENOMIC DNA]</scope>
    <source>
        <strain evidence="3 4">PeD5</strain>
    </source>
</reference>
<evidence type="ECO:0000256" key="1">
    <source>
        <dbReference type="SAM" id="MobiDB-lite"/>
    </source>
</evidence>
<dbReference type="RefSeq" id="WP_164696479.1">
    <property type="nucleotide sequence ID" value="NZ_JAAIKB010000010.1"/>
</dbReference>
<sequence length="376" mass="42624">MIVRVIPRAQKRTFLDTAAYVLRADASMSPVAWWRRRGDVSHRDVGAAWTTNCAMADPGLATIEISATHYRNRPAQRASATYHLVASFAAGENPAVYLLKAIEHHLLEAIGLAHHRRITAYHIDSEYRHLHVLASRVDPISDRLVAPSFDRRRLMQMSRVLEDRYNLVPAYHGEYRGRNPLPPGPRRESRDPFLGDVDPLLSARLHARFARAEAERSTIRRDELARQRRSMDKRKAALLAEEAATRAVIENLANVDPARLPEAIRQLRQETSNRRSLLVELGTSERKEIKARLGALDWTAWLEKEAATGEPAISELLRQLQLRSTRRRSDVPDVSSQRAIRSLAPVLGRRRPSGQQLSRPDQGDKNADPPSYSIER</sequence>
<proteinExistence type="predicted"/>
<gene>
    <name evidence="3" type="ORF">G3576_21330</name>
</gene>
<keyword evidence="4" id="KW-1185">Reference proteome</keyword>
<comment type="caution">
    <text evidence="3">The sequence shown here is derived from an EMBL/GenBank/DDBJ whole genome shotgun (WGS) entry which is preliminary data.</text>
</comment>
<feature type="region of interest" description="Disordered" evidence="1">
    <location>
        <begin position="326"/>
        <end position="376"/>
    </location>
</feature>
<name>A0A6M1LRC3_9PROT</name>
<evidence type="ECO:0000313" key="3">
    <source>
        <dbReference type="EMBL" id="NGM22572.1"/>
    </source>
</evidence>
<evidence type="ECO:0000259" key="2">
    <source>
        <dbReference type="Pfam" id="PF03432"/>
    </source>
</evidence>
<dbReference type="Proteomes" id="UP000475385">
    <property type="component" value="Unassembled WGS sequence"/>
</dbReference>
<dbReference type="AlphaFoldDB" id="A0A6M1LRC3"/>
<accession>A0A6M1LRC3</accession>
<feature type="domain" description="MobA/VirD2-like nuclease" evidence="2">
    <location>
        <begin position="44"/>
        <end position="167"/>
    </location>
</feature>
<protein>
    <submittedName>
        <fullName evidence="3">Relaxase/mobilization nuclease domain-containing protein</fullName>
    </submittedName>
</protein>
<evidence type="ECO:0000313" key="4">
    <source>
        <dbReference type="Proteomes" id="UP000475385"/>
    </source>
</evidence>
<organism evidence="3 4">
    <name type="scientific">Falsiroseomonas algicola</name>
    <dbReference type="NCBI Taxonomy" id="2716930"/>
    <lineage>
        <taxon>Bacteria</taxon>
        <taxon>Pseudomonadati</taxon>
        <taxon>Pseudomonadota</taxon>
        <taxon>Alphaproteobacteria</taxon>
        <taxon>Acetobacterales</taxon>
        <taxon>Roseomonadaceae</taxon>
        <taxon>Falsiroseomonas</taxon>
    </lineage>
</organism>